<feature type="region of interest" description="Disordered" evidence="1">
    <location>
        <begin position="803"/>
        <end position="839"/>
    </location>
</feature>
<keyword evidence="2" id="KW-1133">Transmembrane helix</keyword>
<feature type="transmembrane region" description="Helical" evidence="2">
    <location>
        <begin position="845"/>
        <end position="872"/>
    </location>
</feature>
<feature type="region of interest" description="Disordered" evidence="1">
    <location>
        <begin position="457"/>
        <end position="476"/>
    </location>
</feature>
<proteinExistence type="predicted"/>
<feature type="compositionally biased region" description="Acidic residues" evidence="1">
    <location>
        <begin position="809"/>
        <end position="823"/>
    </location>
</feature>
<feature type="region of interest" description="Disordered" evidence="1">
    <location>
        <begin position="881"/>
        <end position="905"/>
    </location>
</feature>
<feature type="non-terminal residue" evidence="3">
    <location>
        <position position="1"/>
    </location>
</feature>
<feature type="compositionally biased region" description="Basic and acidic residues" evidence="1">
    <location>
        <begin position="457"/>
        <end position="468"/>
    </location>
</feature>
<evidence type="ECO:0000313" key="3">
    <source>
        <dbReference type="EMBL" id="KAA6396171.1"/>
    </source>
</evidence>
<name>A0A5J4WMR0_9EUKA</name>
<organism evidence="3 4">
    <name type="scientific">Streblomastix strix</name>
    <dbReference type="NCBI Taxonomy" id="222440"/>
    <lineage>
        <taxon>Eukaryota</taxon>
        <taxon>Metamonada</taxon>
        <taxon>Preaxostyla</taxon>
        <taxon>Oxymonadida</taxon>
        <taxon>Streblomastigidae</taxon>
        <taxon>Streblomastix</taxon>
    </lineage>
</organism>
<reference evidence="3 4" key="1">
    <citation type="submission" date="2019-03" db="EMBL/GenBank/DDBJ databases">
        <title>Single cell metagenomics reveals metabolic interactions within the superorganism composed of flagellate Streblomastix strix and complex community of Bacteroidetes bacteria on its surface.</title>
        <authorList>
            <person name="Treitli S.C."/>
            <person name="Kolisko M."/>
            <person name="Husnik F."/>
            <person name="Keeling P."/>
            <person name="Hampl V."/>
        </authorList>
    </citation>
    <scope>NUCLEOTIDE SEQUENCE [LARGE SCALE GENOMIC DNA]</scope>
    <source>
        <strain evidence="3">ST1C</strain>
    </source>
</reference>
<keyword evidence="2" id="KW-0472">Membrane</keyword>
<keyword evidence="2" id="KW-0812">Transmembrane</keyword>
<evidence type="ECO:0000256" key="2">
    <source>
        <dbReference type="SAM" id="Phobius"/>
    </source>
</evidence>
<accession>A0A5J4WMR0</accession>
<gene>
    <name evidence="3" type="ORF">EZS28_008300</name>
</gene>
<dbReference type="EMBL" id="SNRW01001496">
    <property type="protein sequence ID" value="KAA6396171.1"/>
    <property type="molecule type" value="Genomic_DNA"/>
</dbReference>
<dbReference type="InterPro" id="IPR011050">
    <property type="entry name" value="Pectin_lyase_fold/virulence"/>
</dbReference>
<evidence type="ECO:0000313" key="4">
    <source>
        <dbReference type="Proteomes" id="UP000324800"/>
    </source>
</evidence>
<comment type="caution">
    <text evidence="3">The sequence shown here is derived from an EMBL/GenBank/DDBJ whole genome shotgun (WGS) entry which is preliminary data.</text>
</comment>
<evidence type="ECO:0000256" key="1">
    <source>
        <dbReference type="SAM" id="MobiDB-lite"/>
    </source>
</evidence>
<sequence length="905" mass="101217">YYTGGIYGEFRQGGIFNFSFNEFTNNSKYDSENGANDAYLIWNEYPQSWNIDNAKYKVLKIFENCTHSNEKNVYYEFRVNNEFDISGYITSGNEEQDPGDDLEEGTDGCIFNVDQTQTIEGTKRTIKGALAGNCTDSNGYLITLLNSIHYESVTINKTEEYPVLTKGGAKDEEQNEIRTVWGVNTSAARIITLLQGNLTLSNIEFKYYQSTTDPEDDQDETIWPWNAIIFAYDEVLSFRILSVDSCIFKGLGPQIPVRRMIYGHNVQKMNLTDYWNINNYKNKIIETFEKCSSTSGKSIYVEFRVNNEFDVSRYIYVQDLKLDDIYISPEKKQNIPENEGAETVKDAIQEIINEIQESYIIVPTNEVYEESSIVVAGDKQFILQPTSTSEEESKPVLQASTNQDSLMTVSGNGKVQIDGFVITHINEDVEDKPLIEMSGNSLLQLIGITVSPNKRTKDDKGIHIEQSKSPKSSPFLSASGKQVLIDNMIMEPTSFYGCSGIILKGENEEINHSFILNISTFHVSNYEQGLQSILNSNGFTVRVFDTIFIGLLEQEGIQAQNVVNDEESCQWSTSTVHLKEGDVYFGNTTFSGLGDGALFVGAGAKVTISETTLLYGNKPSGTSGRMKNIQRNIVCDGEEDNKAELQAESESFIEKGIDGQYKESINKWVMINKDTCLLTGILSDIRTNLLYSPYISSIIAEQMDQINDLSVKVAGTSLIGCKKMLLQLKQKSTDRNEEIDTQHFLFEDYAKDWINDTEVTLDIKLDKIQLKGQVDISVVVEIEKEKYEVADIIEGGSSSTSVEIKELIPPEDPDDDPTPEDPIDVGPKDEPLEPETSSKGISSGALIGIIVAVVVVVVVVVTIPVIVCYIVMSKRSSANSKIRAGLNTKSRPKRRKQIAMDSNNW</sequence>
<dbReference type="Proteomes" id="UP000324800">
    <property type="component" value="Unassembled WGS sequence"/>
</dbReference>
<dbReference type="AlphaFoldDB" id="A0A5J4WMR0"/>
<dbReference type="SUPFAM" id="SSF51126">
    <property type="entry name" value="Pectin lyase-like"/>
    <property type="match status" value="1"/>
</dbReference>
<protein>
    <submittedName>
        <fullName evidence="3">Uncharacterized protein</fullName>
    </submittedName>
</protein>